<evidence type="ECO:0000256" key="1">
    <source>
        <dbReference type="SAM" id="Phobius"/>
    </source>
</evidence>
<keyword evidence="1" id="KW-1133">Transmembrane helix</keyword>
<protein>
    <submittedName>
        <fullName evidence="2">Uncharacterized protein</fullName>
    </submittedName>
</protein>
<sequence>MSAAAVILCWLLALRLLAIAMDWVEFAQALRWPLCVGAVLFAAALTVEWWARRPRRKR</sequence>
<dbReference type="EMBL" id="BOPF01000046">
    <property type="protein sequence ID" value="GIJ51339.1"/>
    <property type="molecule type" value="Genomic_DNA"/>
</dbReference>
<comment type="caution">
    <text evidence="2">The sequence shown here is derived from an EMBL/GenBank/DDBJ whole genome shotgun (WGS) entry which is preliminary data.</text>
</comment>
<dbReference type="Proteomes" id="UP000619260">
    <property type="component" value="Unassembled WGS sequence"/>
</dbReference>
<name>A0A8J4DV07_9ACTN</name>
<proteinExistence type="predicted"/>
<reference evidence="2" key="1">
    <citation type="submission" date="2021-01" db="EMBL/GenBank/DDBJ databases">
        <title>Whole genome shotgun sequence of Virgisporangium aliadipatigenens NBRC 105644.</title>
        <authorList>
            <person name="Komaki H."/>
            <person name="Tamura T."/>
        </authorList>
    </citation>
    <scope>NUCLEOTIDE SEQUENCE</scope>
    <source>
        <strain evidence="2">NBRC 105644</strain>
    </source>
</reference>
<accession>A0A8J4DV07</accession>
<keyword evidence="1" id="KW-0472">Membrane</keyword>
<evidence type="ECO:0000313" key="3">
    <source>
        <dbReference type="Proteomes" id="UP000619260"/>
    </source>
</evidence>
<evidence type="ECO:0000313" key="2">
    <source>
        <dbReference type="EMBL" id="GIJ51339.1"/>
    </source>
</evidence>
<organism evidence="2 3">
    <name type="scientific">Virgisporangium aliadipatigenens</name>
    <dbReference type="NCBI Taxonomy" id="741659"/>
    <lineage>
        <taxon>Bacteria</taxon>
        <taxon>Bacillati</taxon>
        <taxon>Actinomycetota</taxon>
        <taxon>Actinomycetes</taxon>
        <taxon>Micromonosporales</taxon>
        <taxon>Micromonosporaceae</taxon>
        <taxon>Virgisporangium</taxon>
    </lineage>
</organism>
<keyword evidence="3" id="KW-1185">Reference proteome</keyword>
<keyword evidence="1" id="KW-0812">Transmembrane</keyword>
<dbReference type="AlphaFoldDB" id="A0A8J4DV07"/>
<feature type="transmembrane region" description="Helical" evidence="1">
    <location>
        <begin position="30"/>
        <end position="51"/>
    </location>
</feature>
<dbReference type="RefSeq" id="WP_203904743.1">
    <property type="nucleotide sequence ID" value="NZ_BOPF01000046.1"/>
</dbReference>
<gene>
    <name evidence="2" type="ORF">Val02_82250</name>
</gene>